<evidence type="ECO:0000313" key="2">
    <source>
        <dbReference type="Proteomes" id="UP001056120"/>
    </source>
</evidence>
<keyword evidence="2" id="KW-1185">Reference proteome</keyword>
<dbReference type="EMBL" id="CM042028">
    <property type="protein sequence ID" value="KAI3798440.1"/>
    <property type="molecule type" value="Genomic_DNA"/>
</dbReference>
<comment type="caution">
    <text evidence="1">The sequence shown here is derived from an EMBL/GenBank/DDBJ whole genome shotgun (WGS) entry which is preliminary data.</text>
</comment>
<name>A0ACB9HTI0_9ASTR</name>
<organism evidence="1 2">
    <name type="scientific">Smallanthus sonchifolius</name>
    <dbReference type="NCBI Taxonomy" id="185202"/>
    <lineage>
        <taxon>Eukaryota</taxon>
        <taxon>Viridiplantae</taxon>
        <taxon>Streptophyta</taxon>
        <taxon>Embryophyta</taxon>
        <taxon>Tracheophyta</taxon>
        <taxon>Spermatophyta</taxon>
        <taxon>Magnoliopsida</taxon>
        <taxon>eudicotyledons</taxon>
        <taxon>Gunneridae</taxon>
        <taxon>Pentapetalae</taxon>
        <taxon>asterids</taxon>
        <taxon>campanulids</taxon>
        <taxon>Asterales</taxon>
        <taxon>Asteraceae</taxon>
        <taxon>Asteroideae</taxon>
        <taxon>Heliantheae alliance</taxon>
        <taxon>Millerieae</taxon>
        <taxon>Smallanthus</taxon>
    </lineage>
</organism>
<evidence type="ECO:0000313" key="1">
    <source>
        <dbReference type="EMBL" id="KAI3798440.1"/>
    </source>
</evidence>
<protein>
    <submittedName>
        <fullName evidence="1">Uncharacterized protein</fullName>
    </submittedName>
</protein>
<reference evidence="1 2" key="2">
    <citation type="journal article" date="2022" name="Mol. Ecol. Resour.">
        <title>The genomes of chicory, endive, great burdock and yacon provide insights into Asteraceae paleo-polyploidization history and plant inulin production.</title>
        <authorList>
            <person name="Fan W."/>
            <person name="Wang S."/>
            <person name="Wang H."/>
            <person name="Wang A."/>
            <person name="Jiang F."/>
            <person name="Liu H."/>
            <person name="Zhao H."/>
            <person name="Xu D."/>
            <person name="Zhang Y."/>
        </authorList>
    </citation>
    <scope>NUCLEOTIDE SEQUENCE [LARGE SCALE GENOMIC DNA]</scope>
    <source>
        <strain evidence="2">cv. Yunnan</strain>
        <tissue evidence="1">Leaves</tissue>
    </source>
</reference>
<gene>
    <name evidence="1" type="ORF">L1987_33715</name>
</gene>
<dbReference type="Proteomes" id="UP001056120">
    <property type="component" value="Linkage Group LG11"/>
</dbReference>
<reference evidence="2" key="1">
    <citation type="journal article" date="2022" name="Mol. Ecol. Resour.">
        <title>The genomes of chicory, endive, great burdock and yacon provide insights into Asteraceae palaeo-polyploidization history and plant inulin production.</title>
        <authorList>
            <person name="Fan W."/>
            <person name="Wang S."/>
            <person name="Wang H."/>
            <person name="Wang A."/>
            <person name="Jiang F."/>
            <person name="Liu H."/>
            <person name="Zhao H."/>
            <person name="Xu D."/>
            <person name="Zhang Y."/>
        </authorList>
    </citation>
    <scope>NUCLEOTIDE SEQUENCE [LARGE SCALE GENOMIC DNA]</scope>
    <source>
        <strain evidence="2">cv. Yunnan</strain>
    </source>
</reference>
<accession>A0ACB9HTI0</accession>
<sequence length="509" mass="55595">MRLIRESKVHYLKDTGCNRLIVFRPYFTKLIVNDTILSFPSLHTYTHEHLSTPYPLYITSQSPPFFFTHPTLSIITQIQPPMAAISMIDSGSQMDKLTSEIFSILENKFLFGYDNSSPNSNQVSVPVEEMKSGKHVTGKVRVLSIDGGGATDGVLAATSIVHLESSLRRNSGIPDARISDFFDVVSGSGIGGVLAALLFTRGKDGEPLFTADDALRFVVENGHKLSRFSKQGFFRRVFGSSAKGGKAFRRTFGDLSLKDTVKAVLIPCYDLTTGAPFVFSRADAVEMEGCDFKMSDVCAATTSVNGPVETVSVDRRTKISAVTGELAMNNPTAMAITHVLNNKQEFPFCNTVDDLLVVSLGNGEPFCGFAGNQTPSRAALLKIVGETVSDTVDQAISMAFGQSRTSNYGRIQGNKGFIDSHNLNKGKDTNFLKLAEQMLRQKNIESVLFQGKKCNKTNLDKLELFATEIVKETERRNLNILPTVVLRQTTTSSSPRTSSATTLSITSSN</sequence>
<proteinExistence type="predicted"/>